<keyword evidence="5 8" id="KW-1133">Transmembrane helix</keyword>
<proteinExistence type="inferred from homology"/>
<evidence type="ECO:0000256" key="6">
    <source>
        <dbReference type="ARBA" id="ARBA00023136"/>
    </source>
</evidence>
<dbReference type="HAMAP" id="MF_00910">
    <property type="entry name" value="FtsL"/>
    <property type="match status" value="1"/>
</dbReference>
<accession>A0A4S3KV64</accession>
<keyword evidence="11" id="KW-1185">Reference proteome</keyword>
<dbReference type="InterPro" id="IPR011922">
    <property type="entry name" value="Cell_div_FtsL"/>
</dbReference>
<comment type="subunit">
    <text evidence="8">Part of a complex composed of FtsB, FtsL and FtsQ.</text>
</comment>
<evidence type="ECO:0000256" key="3">
    <source>
        <dbReference type="ARBA" id="ARBA00022618"/>
    </source>
</evidence>
<sequence length="91" mass="10276">MRPGLRAIGMLILAAGVIASAIGVVQVRHEGRQRYIDLRALNAERDELDIEYGRLQLEQATWAEMSRVERVAREELGLVRPDPAQVTVVRR</sequence>
<comment type="similarity">
    <text evidence="8">Belongs to the FtsL family.</text>
</comment>
<dbReference type="GO" id="GO:0005886">
    <property type="term" value="C:plasma membrane"/>
    <property type="evidence" value="ECO:0007669"/>
    <property type="project" value="UniProtKB-SubCell"/>
</dbReference>
<dbReference type="PANTHER" id="PTHR37479:SF1">
    <property type="entry name" value="CELL DIVISION PROTEIN FTSL"/>
    <property type="match status" value="1"/>
</dbReference>
<evidence type="ECO:0000256" key="7">
    <source>
        <dbReference type="ARBA" id="ARBA00023306"/>
    </source>
</evidence>
<evidence type="ECO:0000256" key="5">
    <source>
        <dbReference type="ARBA" id="ARBA00022989"/>
    </source>
</evidence>
<dbReference type="GO" id="GO:0032153">
    <property type="term" value="C:cell division site"/>
    <property type="evidence" value="ECO:0007669"/>
    <property type="project" value="UniProtKB-UniRule"/>
</dbReference>
<dbReference type="EMBL" id="SMAF01000010">
    <property type="protein sequence ID" value="TCS97967.1"/>
    <property type="molecule type" value="Genomic_DNA"/>
</dbReference>
<evidence type="ECO:0000313" key="11">
    <source>
        <dbReference type="Proteomes" id="UP000294599"/>
    </source>
</evidence>
<dbReference type="NCBIfam" id="TIGR02209">
    <property type="entry name" value="ftsL_broad"/>
    <property type="match status" value="1"/>
</dbReference>
<evidence type="ECO:0000256" key="8">
    <source>
        <dbReference type="HAMAP-Rule" id="MF_00910"/>
    </source>
</evidence>
<evidence type="ECO:0000256" key="1">
    <source>
        <dbReference type="ARBA" id="ARBA00004401"/>
    </source>
</evidence>
<keyword evidence="6 8" id="KW-0472">Membrane</keyword>
<reference evidence="10 11" key="1">
    <citation type="submission" date="2019-03" db="EMBL/GenBank/DDBJ databases">
        <title>Genomic Encyclopedia of Type Strains, Phase IV (KMG-IV): sequencing the most valuable type-strain genomes for metagenomic binning, comparative biology and taxonomic classification.</title>
        <authorList>
            <person name="Goeker M."/>
        </authorList>
    </citation>
    <scope>NUCLEOTIDE SEQUENCE [LARGE SCALE GENOMIC DNA]</scope>
    <source>
        <strain evidence="10 11">DSM 21944</strain>
    </source>
</reference>
<dbReference type="AlphaFoldDB" id="A0A4S3KV64"/>
<name>A0A4S3KV64_9GAMM</name>
<keyword evidence="3 8" id="KW-0132">Cell division</keyword>
<evidence type="ECO:0000256" key="2">
    <source>
        <dbReference type="ARBA" id="ARBA00022475"/>
    </source>
</evidence>
<keyword evidence="8" id="KW-0997">Cell inner membrane</keyword>
<keyword evidence="2 8" id="KW-1003">Cell membrane</keyword>
<evidence type="ECO:0000256" key="4">
    <source>
        <dbReference type="ARBA" id="ARBA00022692"/>
    </source>
</evidence>
<protein>
    <recommendedName>
        <fullName evidence="8 9">Cell division protein FtsL</fullName>
    </recommendedName>
</protein>
<comment type="function">
    <text evidence="8">Essential cell division protein. May link together the upstream cell division proteins, which are predominantly cytoplasmic, with the downstream cell division proteins, which are predominantly periplasmic.</text>
</comment>
<organism evidence="10 11">
    <name type="scientific">Pseudofulvimonas gallinarii</name>
    <dbReference type="NCBI Taxonomy" id="634155"/>
    <lineage>
        <taxon>Bacteria</taxon>
        <taxon>Pseudomonadati</taxon>
        <taxon>Pseudomonadota</taxon>
        <taxon>Gammaproteobacteria</taxon>
        <taxon>Lysobacterales</taxon>
        <taxon>Rhodanobacteraceae</taxon>
        <taxon>Pseudofulvimonas</taxon>
    </lineage>
</organism>
<keyword evidence="4 8" id="KW-0812">Transmembrane</keyword>
<dbReference type="PANTHER" id="PTHR37479">
    <property type="entry name" value="CELL DIVISION PROTEIN FTSL"/>
    <property type="match status" value="1"/>
</dbReference>
<dbReference type="RefSeq" id="WP_377600603.1">
    <property type="nucleotide sequence ID" value="NZ_JBHLWF010000033.1"/>
</dbReference>
<gene>
    <name evidence="8" type="primary">ftsL</name>
    <name evidence="10" type="ORF">EDC25_11028</name>
</gene>
<dbReference type="GO" id="GO:0043093">
    <property type="term" value="P:FtsZ-dependent cytokinesis"/>
    <property type="evidence" value="ECO:0007669"/>
    <property type="project" value="UniProtKB-UniRule"/>
</dbReference>
<dbReference type="Proteomes" id="UP000294599">
    <property type="component" value="Unassembled WGS sequence"/>
</dbReference>
<comment type="caution">
    <text evidence="10">The sequence shown here is derived from an EMBL/GenBank/DDBJ whole genome shotgun (WGS) entry which is preliminary data.</text>
</comment>
<evidence type="ECO:0000313" key="10">
    <source>
        <dbReference type="EMBL" id="TCS97967.1"/>
    </source>
</evidence>
<dbReference type="Pfam" id="PF04999">
    <property type="entry name" value="FtsL"/>
    <property type="match status" value="1"/>
</dbReference>
<comment type="subcellular location">
    <subcellularLocation>
        <location evidence="8">Cell inner membrane</location>
        <topology evidence="8">Single-pass type II membrane protein</topology>
    </subcellularLocation>
    <subcellularLocation>
        <location evidence="1">Cell membrane</location>
        <topology evidence="1">Single-pass type II membrane protein</topology>
    </subcellularLocation>
    <text evidence="8">Localizes to the division septum where it forms a ring structure.</text>
</comment>
<keyword evidence="7 8" id="KW-0131">Cell cycle</keyword>
<evidence type="ECO:0000256" key="9">
    <source>
        <dbReference type="NCBIfam" id="TIGR02209"/>
    </source>
</evidence>